<dbReference type="Proteomes" id="UP000887572">
    <property type="component" value="Unplaced"/>
</dbReference>
<dbReference type="GO" id="GO:0042734">
    <property type="term" value="C:presynaptic membrane"/>
    <property type="evidence" value="ECO:0007669"/>
    <property type="project" value="TreeGrafter"/>
</dbReference>
<feature type="domain" description="EF-hand" evidence="8">
    <location>
        <begin position="233"/>
        <end position="268"/>
    </location>
</feature>
<keyword evidence="9" id="KW-1185">Reference proteome</keyword>
<dbReference type="Gene3D" id="2.30.30.40">
    <property type="entry name" value="SH3 Domains"/>
    <property type="match status" value="5"/>
</dbReference>
<dbReference type="InterPro" id="IPR001452">
    <property type="entry name" value="SH3_domain"/>
</dbReference>
<dbReference type="GO" id="GO:0150007">
    <property type="term" value="P:clathrin-dependent synaptic vesicle endocytosis"/>
    <property type="evidence" value="ECO:0007669"/>
    <property type="project" value="TreeGrafter"/>
</dbReference>
<dbReference type="Gene3D" id="1.10.238.10">
    <property type="entry name" value="EF-hand"/>
    <property type="match status" value="2"/>
</dbReference>
<feature type="domain" description="EF-hand" evidence="8">
    <location>
        <begin position="79"/>
        <end position="114"/>
    </location>
</feature>
<evidence type="ECO:0000256" key="5">
    <source>
        <dbReference type="SAM" id="MobiDB-lite"/>
    </source>
</evidence>
<feature type="compositionally biased region" description="Basic and acidic residues" evidence="5">
    <location>
        <begin position="318"/>
        <end position="331"/>
    </location>
</feature>
<evidence type="ECO:0000259" key="8">
    <source>
        <dbReference type="PROSITE" id="PS50222"/>
    </source>
</evidence>
<dbReference type="InterPro" id="IPR036028">
    <property type="entry name" value="SH3-like_dom_sf"/>
</dbReference>
<feature type="domain" description="SH3" evidence="6">
    <location>
        <begin position="968"/>
        <end position="1026"/>
    </location>
</feature>
<dbReference type="GO" id="GO:0005509">
    <property type="term" value="F:calcium ion binding"/>
    <property type="evidence" value="ECO:0007669"/>
    <property type="project" value="InterPro"/>
</dbReference>
<feature type="domain" description="EH" evidence="7">
    <location>
        <begin position="200"/>
        <end position="282"/>
    </location>
</feature>
<dbReference type="CDD" id="cd00052">
    <property type="entry name" value="EH"/>
    <property type="match status" value="2"/>
</dbReference>
<name>A0A914IB65_GLORO</name>
<feature type="domain" description="SH3" evidence="6">
    <location>
        <begin position="670"/>
        <end position="731"/>
    </location>
</feature>
<feature type="domain" description="SH3" evidence="6">
    <location>
        <begin position="868"/>
        <end position="929"/>
    </location>
</feature>
<keyword evidence="1 3" id="KW-0728">SH3 domain</keyword>
<dbReference type="Pfam" id="PF12763">
    <property type="entry name" value="EH"/>
    <property type="match status" value="2"/>
</dbReference>
<dbReference type="WBParaSite" id="Gr19_v10_g8335.t1">
    <property type="protein sequence ID" value="Gr19_v10_g8335.t1"/>
    <property type="gene ID" value="Gr19_v10_g8335"/>
</dbReference>
<feature type="region of interest" description="Disordered" evidence="5">
    <location>
        <begin position="347"/>
        <end position="388"/>
    </location>
</feature>
<dbReference type="SMART" id="SM00054">
    <property type="entry name" value="EFh"/>
    <property type="match status" value="2"/>
</dbReference>
<evidence type="ECO:0000256" key="3">
    <source>
        <dbReference type="PROSITE-ProRule" id="PRU00192"/>
    </source>
</evidence>
<feature type="coiled-coil region" evidence="4">
    <location>
        <begin position="531"/>
        <end position="558"/>
    </location>
</feature>
<dbReference type="PROSITE" id="PS00018">
    <property type="entry name" value="EF_HAND_1"/>
    <property type="match status" value="2"/>
</dbReference>
<dbReference type="SUPFAM" id="SSF50044">
    <property type="entry name" value="SH3-domain"/>
    <property type="match status" value="5"/>
</dbReference>
<dbReference type="FunFam" id="1.10.238.10:FF:000055">
    <property type="entry name" value="Intersectin-1 isoform 1"/>
    <property type="match status" value="1"/>
</dbReference>
<keyword evidence="2" id="KW-0106">Calcium</keyword>
<feature type="region of interest" description="Disordered" evidence="5">
    <location>
        <begin position="747"/>
        <end position="770"/>
    </location>
</feature>
<dbReference type="SUPFAM" id="SSF47473">
    <property type="entry name" value="EF-hand"/>
    <property type="match status" value="2"/>
</dbReference>
<feature type="domain" description="EH" evidence="7">
    <location>
        <begin position="47"/>
        <end position="135"/>
    </location>
</feature>
<reference evidence="10" key="1">
    <citation type="submission" date="2022-11" db="UniProtKB">
        <authorList>
            <consortium name="WormBaseParasite"/>
        </authorList>
    </citation>
    <scope>IDENTIFICATION</scope>
</reference>
<dbReference type="PANTHER" id="PTHR11216:SF170">
    <property type="entry name" value="DYNAMIN ASSOCIATED PROTEIN 160, ISOFORM D"/>
    <property type="match status" value="1"/>
</dbReference>
<feature type="region of interest" description="Disordered" evidence="5">
    <location>
        <begin position="290"/>
        <end position="331"/>
    </location>
</feature>
<dbReference type="PRINTS" id="PR00452">
    <property type="entry name" value="SH3DOMAIN"/>
</dbReference>
<evidence type="ECO:0000259" key="7">
    <source>
        <dbReference type="PROSITE" id="PS50031"/>
    </source>
</evidence>
<accession>A0A914IB65</accession>
<feature type="domain" description="SH3" evidence="6">
    <location>
        <begin position="1041"/>
        <end position="1104"/>
    </location>
</feature>
<feature type="domain" description="SH3" evidence="6">
    <location>
        <begin position="1106"/>
        <end position="1168"/>
    </location>
</feature>
<keyword evidence="4" id="KW-0175">Coiled coil</keyword>
<dbReference type="GO" id="GO:0005737">
    <property type="term" value="C:cytoplasm"/>
    <property type="evidence" value="ECO:0007669"/>
    <property type="project" value="TreeGrafter"/>
</dbReference>
<evidence type="ECO:0000259" key="6">
    <source>
        <dbReference type="PROSITE" id="PS50002"/>
    </source>
</evidence>
<dbReference type="SMART" id="SM00326">
    <property type="entry name" value="SH3"/>
    <property type="match status" value="5"/>
</dbReference>
<dbReference type="Pfam" id="PF07653">
    <property type="entry name" value="SH3_2"/>
    <property type="match status" value="1"/>
</dbReference>
<dbReference type="PROSITE" id="PS50031">
    <property type="entry name" value="EH"/>
    <property type="match status" value="2"/>
</dbReference>
<dbReference type="PANTHER" id="PTHR11216">
    <property type="entry name" value="EH DOMAIN"/>
    <property type="match status" value="1"/>
</dbReference>
<dbReference type="InterPro" id="IPR002048">
    <property type="entry name" value="EF_hand_dom"/>
</dbReference>
<dbReference type="SMART" id="SM00027">
    <property type="entry name" value="EH"/>
    <property type="match status" value="2"/>
</dbReference>
<organism evidence="9 10">
    <name type="scientific">Globodera rostochiensis</name>
    <name type="common">Golden nematode worm</name>
    <name type="synonym">Heterodera rostochiensis</name>
    <dbReference type="NCBI Taxonomy" id="31243"/>
    <lineage>
        <taxon>Eukaryota</taxon>
        <taxon>Metazoa</taxon>
        <taxon>Ecdysozoa</taxon>
        <taxon>Nematoda</taxon>
        <taxon>Chromadorea</taxon>
        <taxon>Rhabditida</taxon>
        <taxon>Tylenchina</taxon>
        <taxon>Tylenchomorpha</taxon>
        <taxon>Tylenchoidea</taxon>
        <taxon>Heteroderidae</taxon>
        <taxon>Heteroderinae</taxon>
        <taxon>Globodera</taxon>
    </lineage>
</organism>
<dbReference type="InterPro" id="IPR011992">
    <property type="entry name" value="EF-hand-dom_pair"/>
</dbReference>
<evidence type="ECO:0000256" key="2">
    <source>
        <dbReference type="ARBA" id="ARBA00022837"/>
    </source>
</evidence>
<dbReference type="GO" id="GO:0060090">
    <property type="term" value="F:molecular adaptor activity"/>
    <property type="evidence" value="ECO:0007669"/>
    <property type="project" value="TreeGrafter"/>
</dbReference>
<sequence>MMFLPNSSGSAAQTPLSSNNFAYLNNANQQNVKPQHSPNPWLITSQEQQQNEGQFVVLRPVNGLIGGEQARPFFLKSGLPPIVLAQIWQLADVNKDGKLDRFEFSIAMKLVLNCLAGISLPSVLPDSMLRVSGGPSTALPSSLSQPRPMSTYGSMPAMASSYQRSYGSFSAAQTPVSTSSSSPFLMGIKELGDWSLPQLLKLRFSQQFNQLDKSRIGLLTGQQSRGVLGESQLPTNILAQIWNMSDVNKDGCLSIEEFCVAMFLIEMVKAGYALPPKLPNELHSFCNRSKTVSPSTMATEDDPSAPPPQKPGHGQFRTFEDKRKDNLDKGQAELERRRRILREEEERRRADIERREREETERRERERQELERRREAEMEEERLRDMARERERAAEEQRLNGEREEARKRLEQDRIRELEKIRVRDLENQLLAETEKSTQIQQRQHTMAFQLQALEERSQQLNGDITDARDNIMAITQEIERMREQRDIKLVKISELERRNKELAVQSERFCHENLQHQSEVQRQLSRANEISAIRSEIAQLDDQIKQGENEIQTFVTRSQNQEKIVTEKRPLWEESCKNIQPVRKLFGELLERYNNSRSEAGAFYEGLRMRERHGQIMPPHLMTISIPISPLLLVKKQVTLTGESAFSNQNLSSAANEAIQQHGQVIGQLKTVKYKAIFEFNARSSDELSIQPGDLILVFEGHQSEPGWLAGQIRDKVGWFPASFAEPLANAVAPLIKGGSLAGSPSSEPLASIQEECEPPAGGVGPVQPSEQKREYAFGTDFASAFTKSVSFTDSATIGKAMEMAQPKESSVSASASVSAALYDLPPIGVENVPKPINGIQTSSCTVKTSSVPITTSASVESSADDVVLTVGVALYQWKARNDQEMSFGRGDSIEVLEQGEMRWRGRLQNNKQVTGWFPKSYIKVGLLTPSGDYCTVTKEGKERLQHATNFGQTDQTATKTNERPNENGEWFIALYQFDAVETTDLPLKPGNRIWVTDQRDQWWRGTCDGKSGIFPANYVQREGGNSSTAPLVQRDSTVDRQMVGRAIATFTATASNQISFAAGDTVKIHQTTPGGWWEGDVEKAGVRQTGWFPGNYVQAFHPSGEVVFAVAAFDYTAQHDDELTFKLGDIVEVVDRSDSLWWKGRKKGQPEQKALLFPANFVQINK</sequence>
<protein>
    <submittedName>
        <fullName evidence="10">Intersectin-1</fullName>
    </submittedName>
</protein>
<dbReference type="InterPro" id="IPR018247">
    <property type="entry name" value="EF_Hand_1_Ca_BS"/>
</dbReference>
<dbReference type="InterPro" id="IPR000261">
    <property type="entry name" value="EH_dom"/>
</dbReference>
<dbReference type="GO" id="GO:0097708">
    <property type="term" value="C:intracellular vesicle"/>
    <property type="evidence" value="ECO:0007669"/>
    <property type="project" value="TreeGrafter"/>
</dbReference>
<dbReference type="PROSITE" id="PS50002">
    <property type="entry name" value="SH3"/>
    <property type="match status" value="5"/>
</dbReference>
<evidence type="ECO:0000256" key="4">
    <source>
        <dbReference type="SAM" id="Coils"/>
    </source>
</evidence>
<dbReference type="PROSITE" id="PS50222">
    <property type="entry name" value="EF_HAND_2"/>
    <property type="match status" value="2"/>
</dbReference>
<dbReference type="Pfam" id="PF14604">
    <property type="entry name" value="SH3_9"/>
    <property type="match status" value="1"/>
</dbReference>
<proteinExistence type="predicted"/>
<dbReference type="AlphaFoldDB" id="A0A914IB65"/>
<evidence type="ECO:0000313" key="9">
    <source>
        <dbReference type="Proteomes" id="UP000887572"/>
    </source>
</evidence>
<dbReference type="Pfam" id="PF00018">
    <property type="entry name" value="SH3_1"/>
    <property type="match status" value="3"/>
</dbReference>
<evidence type="ECO:0000256" key="1">
    <source>
        <dbReference type="ARBA" id="ARBA00022443"/>
    </source>
</evidence>
<evidence type="ECO:0000313" key="10">
    <source>
        <dbReference type="WBParaSite" id="Gr19_v10_g8335.t1"/>
    </source>
</evidence>